<evidence type="ECO:0000313" key="8">
    <source>
        <dbReference type="Proteomes" id="UP001612928"/>
    </source>
</evidence>
<evidence type="ECO:0000256" key="1">
    <source>
        <dbReference type="ARBA" id="ARBA00003408"/>
    </source>
</evidence>
<proteinExistence type="inferred from homology"/>
<evidence type="ECO:0000313" key="7">
    <source>
        <dbReference type="EMBL" id="MFI7442818.1"/>
    </source>
</evidence>
<feature type="transmembrane region" description="Helical" evidence="6">
    <location>
        <begin position="395"/>
        <end position="417"/>
    </location>
</feature>
<comment type="function">
    <text evidence="1">Multidrug efflux pump.</text>
</comment>
<comment type="caution">
    <text evidence="7">The sequence shown here is derived from an EMBL/GenBank/DDBJ whole genome shotgun (WGS) entry which is preliminary data.</text>
</comment>
<keyword evidence="4" id="KW-0813">Transport</keyword>
<feature type="transmembrane region" description="Helical" evidence="6">
    <location>
        <begin position="340"/>
        <end position="361"/>
    </location>
</feature>
<feature type="transmembrane region" description="Helical" evidence="6">
    <location>
        <begin position="256"/>
        <end position="278"/>
    </location>
</feature>
<comment type="similarity">
    <text evidence="2">Belongs to the multi antimicrobial extrusion (MATE) (TC 2.A.66.1) family.</text>
</comment>
<dbReference type="InterPro" id="IPR002528">
    <property type="entry name" value="MATE_fam"/>
</dbReference>
<reference evidence="7 8" key="1">
    <citation type="submission" date="2024-10" db="EMBL/GenBank/DDBJ databases">
        <title>The Natural Products Discovery Center: Release of the First 8490 Sequenced Strains for Exploring Actinobacteria Biosynthetic Diversity.</title>
        <authorList>
            <person name="Kalkreuter E."/>
            <person name="Kautsar S.A."/>
            <person name="Yang D."/>
            <person name="Bader C.D."/>
            <person name="Teijaro C.N."/>
            <person name="Fluegel L."/>
            <person name="Davis C.M."/>
            <person name="Simpson J.R."/>
            <person name="Lauterbach L."/>
            <person name="Steele A.D."/>
            <person name="Gui C."/>
            <person name="Meng S."/>
            <person name="Li G."/>
            <person name="Viehrig K."/>
            <person name="Ye F."/>
            <person name="Su P."/>
            <person name="Kiefer A.F."/>
            <person name="Nichols A."/>
            <person name="Cepeda A.J."/>
            <person name="Yan W."/>
            <person name="Fan B."/>
            <person name="Jiang Y."/>
            <person name="Adhikari A."/>
            <person name="Zheng C.-J."/>
            <person name="Schuster L."/>
            <person name="Cowan T.M."/>
            <person name="Smanski M.J."/>
            <person name="Chevrette M.G."/>
            <person name="De Carvalho L.P.S."/>
            <person name="Shen B."/>
        </authorList>
    </citation>
    <scope>NUCLEOTIDE SEQUENCE [LARGE SCALE GENOMIC DNA]</scope>
    <source>
        <strain evidence="7 8">NPDC049503</strain>
    </source>
</reference>
<keyword evidence="8" id="KW-1185">Reference proteome</keyword>
<protein>
    <recommendedName>
        <fullName evidence="3">Probable multidrug resistance protein NorM</fullName>
    </recommendedName>
    <alternativeName>
        <fullName evidence="5">Multidrug-efflux transporter</fullName>
    </alternativeName>
</protein>
<dbReference type="Pfam" id="PF01554">
    <property type="entry name" value="MatE"/>
    <property type="match status" value="1"/>
</dbReference>
<organism evidence="7 8">
    <name type="scientific">Nonomuraea indica</name>
    <dbReference type="NCBI Taxonomy" id="1581193"/>
    <lineage>
        <taxon>Bacteria</taxon>
        <taxon>Bacillati</taxon>
        <taxon>Actinomycetota</taxon>
        <taxon>Actinomycetes</taxon>
        <taxon>Streptosporangiales</taxon>
        <taxon>Streptosporangiaceae</taxon>
        <taxon>Nonomuraea</taxon>
    </lineage>
</organism>
<feature type="transmembrane region" description="Helical" evidence="6">
    <location>
        <begin position="42"/>
        <end position="65"/>
    </location>
</feature>
<dbReference type="InterPro" id="IPR050222">
    <property type="entry name" value="MATE_MdtK"/>
</dbReference>
<sequence>MTSPLRVILGAAAPLALSVGAGVAVRLAATSLLGNQATAELAAFALAGAVLGPVTAAVAGGLRGLTPFVAPDRDRPAAALPVLRDARWLALLLGASGAGVVLCVPLVASAGGVPGEVTAALGVLPPLLAAHVLLLAAGGGANGTLVALGHARQVLWPGLTGTAAEVLLLVALVPRLGVAGAGVALVAGTAVAVAIANGRLARVTGLSGRALWPGRPRPREILRMAGVGLPMSAALVVKFAALAAVAWAAARTGTHGAAAYAILVSLDGPLGLAAFTAGQAAAPEVARAASPAAARRVNRAALAVAVAGVLAGAAVLGLAGEDVLGLFGSDGRVRAAATGLLPLLTVFSLANACAIVMSASLTGLRRPAWSLGSAVAGYGPLALVAAPVAAAWGLSGLWCALTACAVLVLGLQTWGFVRYSARR</sequence>
<evidence type="ECO:0000256" key="2">
    <source>
        <dbReference type="ARBA" id="ARBA00010199"/>
    </source>
</evidence>
<dbReference type="PANTHER" id="PTHR43298">
    <property type="entry name" value="MULTIDRUG RESISTANCE PROTEIN NORM-RELATED"/>
    <property type="match status" value="1"/>
</dbReference>
<evidence type="ECO:0000256" key="6">
    <source>
        <dbReference type="SAM" id="Phobius"/>
    </source>
</evidence>
<evidence type="ECO:0000256" key="4">
    <source>
        <dbReference type="ARBA" id="ARBA00022448"/>
    </source>
</evidence>
<feature type="transmembrane region" description="Helical" evidence="6">
    <location>
        <begin position="155"/>
        <end position="173"/>
    </location>
</feature>
<keyword evidence="6" id="KW-1133">Transmembrane helix</keyword>
<name>A0ABW8A7Q4_9ACTN</name>
<feature type="transmembrane region" description="Helical" evidence="6">
    <location>
        <begin position="368"/>
        <end position="389"/>
    </location>
</feature>
<feature type="transmembrane region" description="Helical" evidence="6">
    <location>
        <begin position="86"/>
        <end position="108"/>
    </location>
</feature>
<evidence type="ECO:0000256" key="5">
    <source>
        <dbReference type="ARBA" id="ARBA00031636"/>
    </source>
</evidence>
<feature type="transmembrane region" description="Helical" evidence="6">
    <location>
        <begin position="128"/>
        <end position="148"/>
    </location>
</feature>
<dbReference type="Proteomes" id="UP001612928">
    <property type="component" value="Unassembled WGS sequence"/>
</dbReference>
<accession>A0ABW8A7Q4</accession>
<evidence type="ECO:0000256" key="3">
    <source>
        <dbReference type="ARBA" id="ARBA00020268"/>
    </source>
</evidence>
<keyword evidence="6" id="KW-0812">Transmembrane</keyword>
<dbReference type="PANTHER" id="PTHR43298:SF2">
    <property type="entry name" value="FMN_FAD EXPORTER YEEO-RELATED"/>
    <property type="match status" value="1"/>
</dbReference>
<feature type="transmembrane region" description="Helical" evidence="6">
    <location>
        <begin position="299"/>
        <end position="320"/>
    </location>
</feature>
<dbReference type="EMBL" id="JBITMB010000005">
    <property type="protein sequence ID" value="MFI7442818.1"/>
    <property type="molecule type" value="Genomic_DNA"/>
</dbReference>
<gene>
    <name evidence="7" type="ORF">ACIBP5_22850</name>
</gene>
<dbReference type="RefSeq" id="WP_397022802.1">
    <property type="nucleotide sequence ID" value="NZ_JBITMB010000005.1"/>
</dbReference>
<feature type="transmembrane region" description="Helical" evidence="6">
    <location>
        <begin position="179"/>
        <end position="200"/>
    </location>
</feature>
<feature type="transmembrane region" description="Helical" evidence="6">
    <location>
        <begin position="221"/>
        <end position="250"/>
    </location>
</feature>
<keyword evidence="6" id="KW-0472">Membrane</keyword>